<dbReference type="Gene3D" id="3.30.200.20">
    <property type="entry name" value="Phosphorylase Kinase, domain 1"/>
    <property type="match status" value="1"/>
</dbReference>
<dbReference type="Proteomes" id="UP000085678">
    <property type="component" value="Unplaced"/>
</dbReference>
<dbReference type="InterPro" id="IPR017441">
    <property type="entry name" value="Protein_kinase_ATP_BS"/>
</dbReference>
<dbReference type="SMART" id="SM00326">
    <property type="entry name" value="SH3"/>
    <property type="match status" value="1"/>
</dbReference>
<feature type="region of interest" description="Disordered" evidence="16">
    <location>
        <begin position="488"/>
        <end position="548"/>
    </location>
</feature>
<dbReference type="InterPro" id="IPR011009">
    <property type="entry name" value="Kinase-like_dom_sf"/>
</dbReference>
<sequence>MGLEENNTCDVSEQTPRRALTIERYALHKSADKAKKLMDRLRPTRRDYENLDRQPLWTAIFDYKATRADELTLRRGTQVEVLSKDAKISGDEGWWTGRVGAKVGIFPSNFVQQTAVVKKISPGSFKDRPFEIQFEELKLSEVIGVGGFGKVYRGEWRGIEVAVKAARQDPDEPLEESIKNVKQEAKLFWLLNHINVAALKGVCLKPPNLCLVMEYARGGSLNRVLNQPERLIPPEILVDWAIQIARGMYYLHEEAPIHIVHRDLKSSNILLKEPIENNDLEKKTLLITDFGLAREVYKTTRMSAAGTYAWMAPEVIKSSTFSKASDVWSYGVLLWELLTGEVPYKGIDTLAVAYGVAVNKLTLPIPSTCPVPFSKLLEDCWHPDPHFRPTFQDILEELVDIQDSDWLDQPQDSFHLLQEDWKVEIQEMFDELRSKEKELRSREEELTKAALQQKLQEEFLRKREQELAEREIDLLERELNVMILQQVMSKPTPKKRKGKFNKKRLKQLKHGQISEPSDFRHNITVQQETPSRKPSSPDSPPQSPVFPPRLRAIAYPADGVKGKTWGPSTVQRDRHHRHSWIFSNGQWSKSAPSLEKTLRQLGPFSYGGALQELDYEDDEWPDTLGETKSRSINFPSSMDTTITASTMPHSTINTSATPTSSTSSLKRFFTRKKRDQVLVNIAAMLGSVAAGFDIRISNTTAIHPTLSHTSDEDSVPRKRDSFIGQRRDAYLAAVRDSFIEPSFVDQDDEEHFYVNAYEHQSRSGYPFHTWSGVQTKYRPAMNFDVPIRFEETATTNGRGSNNNLVDQINGVNSPASSTTPSPSPRKLSDEADPNLVSLYQRQASDTSSSYSSNYETPRGTPVTPQSMVVKFEEKSKTSSSSKPMSPSRKKSTTSESSTPPNNKRMTYDNEAFVSSTKELHRAPLSIQESKYDKRPPMPLPRQRSAARDPNPPPPPPHHQQPHPERPHQLDIVPKPSGSNRPNRPKYRSPYSGRSSSTPRDPETLYVNSPYIDARSRFSPGGSPPPMHHQKTLLDIDVDGQHEDCTAPLTMQHGYYNKRKGGRKSSRSADNRR</sequence>
<keyword evidence="7" id="KW-0677">Repeat</keyword>
<dbReference type="FunFam" id="3.30.200.20:FF:000085">
    <property type="entry name" value="Mitogen-activated protein kinase kinase kinase"/>
    <property type="match status" value="1"/>
</dbReference>
<feature type="region of interest" description="Disordered" evidence="16">
    <location>
        <begin position="793"/>
        <end position="1028"/>
    </location>
</feature>
<reference evidence="20 21" key="2">
    <citation type="submission" date="2025-04" db="UniProtKB">
        <authorList>
            <consortium name="RefSeq"/>
        </authorList>
    </citation>
    <scope>IDENTIFICATION</scope>
    <source>
        <tissue evidence="21">Gonads</tissue>
    </source>
</reference>
<keyword evidence="5" id="KW-0723">Serine/threonine-protein kinase</keyword>
<evidence type="ECO:0000256" key="5">
    <source>
        <dbReference type="ARBA" id="ARBA00022527"/>
    </source>
</evidence>
<evidence type="ECO:0000256" key="16">
    <source>
        <dbReference type="SAM" id="MobiDB-lite"/>
    </source>
</evidence>
<feature type="binding site" evidence="14">
    <location>
        <position position="164"/>
    </location>
    <ligand>
        <name>ATP</name>
        <dbReference type="ChEBI" id="CHEBI:30616"/>
    </ligand>
</feature>
<comment type="cofactor">
    <cofactor evidence="1">
        <name>Mg(2+)</name>
        <dbReference type="ChEBI" id="CHEBI:18420"/>
    </cofactor>
</comment>
<feature type="compositionally biased region" description="Pro residues" evidence="16">
    <location>
        <begin position="949"/>
        <end position="958"/>
    </location>
</feature>
<evidence type="ECO:0000259" key="18">
    <source>
        <dbReference type="PROSITE" id="PS50011"/>
    </source>
</evidence>
<feature type="compositionally biased region" description="Pro residues" evidence="16">
    <location>
        <begin position="537"/>
        <end position="547"/>
    </location>
</feature>
<dbReference type="GeneID" id="106160655"/>
<feature type="domain" description="Protein kinase" evidence="18">
    <location>
        <begin position="137"/>
        <end position="407"/>
    </location>
</feature>
<dbReference type="InterPro" id="IPR001245">
    <property type="entry name" value="Ser-Thr/Tyr_kinase_cat_dom"/>
</dbReference>
<keyword evidence="15" id="KW-0175">Coiled coil</keyword>
<comment type="similarity">
    <text evidence="2">Belongs to the protein kinase superfamily. STE Ser/Thr protein kinase family. MAP kinase kinase kinase subfamily.</text>
</comment>
<feature type="region of interest" description="Disordered" evidence="16">
    <location>
        <begin position="1048"/>
        <end position="1072"/>
    </location>
</feature>
<dbReference type="Pfam" id="PF00018">
    <property type="entry name" value="SH3_1"/>
    <property type="match status" value="1"/>
</dbReference>
<evidence type="ECO:0000256" key="13">
    <source>
        <dbReference type="PROSITE-ProRule" id="PRU00192"/>
    </source>
</evidence>
<evidence type="ECO:0000259" key="17">
    <source>
        <dbReference type="PROSITE" id="PS50002"/>
    </source>
</evidence>
<feature type="compositionally biased region" description="Polar residues" evidence="16">
    <location>
        <begin position="793"/>
        <end position="812"/>
    </location>
</feature>
<dbReference type="RefSeq" id="XP_013397943.1">
    <property type="nucleotide sequence ID" value="XM_013542489.2"/>
</dbReference>
<dbReference type="Gene3D" id="1.10.510.10">
    <property type="entry name" value="Transferase(Phosphotransferase) domain 1"/>
    <property type="match status" value="1"/>
</dbReference>
<dbReference type="EC" id="2.7.11.25" evidence="3"/>
<dbReference type="FunFam" id="1.10.510.10:FF:000076">
    <property type="entry name" value="Mitogen-activated protein kinase kinase kinase"/>
    <property type="match status" value="1"/>
</dbReference>
<dbReference type="KEGG" id="lak:106160655"/>
<dbReference type="STRING" id="7574.A0A1S3IIJ3"/>
<dbReference type="Pfam" id="PF07714">
    <property type="entry name" value="PK_Tyr_Ser-Thr"/>
    <property type="match status" value="1"/>
</dbReference>
<dbReference type="SUPFAM" id="SSF50044">
    <property type="entry name" value="SH3-domain"/>
    <property type="match status" value="1"/>
</dbReference>
<organism evidence="19 21">
    <name type="scientific">Lingula anatina</name>
    <name type="common">Brachiopod</name>
    <name type="synonym">Lingula unguis</name>
    <dbReference type="NCBI Taxonomy" id="7574"/>
    <lineage>
        <taxon>Eukaryota</taxon>
        <taxon>Metazoa</taxon>
        <taxon>Spiralia</taxon>
        <taxon>Lophotrochozoa</taxon>
        <taxon>Brachiopoda</taxon>
        <taxon>Linguliformea</taxon>
        <taxon>Lingulata</taxon>
        <taxon>Lingulida</taxon>
        <taxon>Linguloidea</taxon>
        <taxon>Lingulidae</taxon>
        <taxon>Lingula</taxon>
    </lineage>
</organism>
<reference evidence="20" key="1">
    <citation type="journal article" date="2015" name="Nat. Commun.">
        <title>The Lingula genome provides insights into brachiopod evolution and the origin of phosphate biomineralization.</title>
        <authorList>
            <person name="Luo Y.J."/>
            <person name="Takeuchi T."/>
            <person name="Koyanagi R."/>
            <person name="Yamada L."/>
            <person name="Kanda M."/>
            <person name="Khalturina M."/>
            <person name="Fujie M."/>
            <person name="Yamasaki S.I."/>
            <person name="Endo K."/>
            <person name="Satoh N."/>
        </authorList>
    </citation>
    <scope>NUCLEOTIDE SEQUENCE</scope>
</reference>
<feature type="compositionally biased region" description="Basic residues" evidence="16">
    <location>
        <begin position="1055"/>
        <end position="1065"/>
    </location>
</feature>
<accession>A0A1S3IIJ3</accession>
<keyword evidence="19" id="KW-1185">Reference proteome</keyword>
<dbReference type="RefSeq" id="XP_013392764.1">
    <property type="nucleotide sequence ID" value="XM_013537310.2"/>
</dbReference>
<evidence type="ECO:0000313" key="21">
    <source>
        <dbReference type="RefSeq" id="XP_013397943.1"/>
    </source>
</evidence>
<dbReference type="SUPFAM" id="SSF56112">
    <property type="entry name" value="Protein kinase-like (PK-like)"/>
    <property type="match status" value="1"/>
</dbReference>
<evidence type="ECO:0000256" key="11">
    <source>
        <dbReference type="ARBA" id="ARBA00047559"/>
    </source>
</evidence>
<dbReference type="PROSITE" id="PS50011">
    <property type="entry name" value="PROTEIN_KINASE_DOM"/>
    <property type="match status" value="1"/>
</dbReference>
<dbReference type="InterPro" id="IPR001452">
    <property type="entry name" value="SH3_domain"/>
</dbReference>
<feature type="compositionally biased region" description="Low complexity" evidence="16">
    <location>
        <begin position="893"/>
        <end position="903"/>
    </location>
</feature>
<evidence type="ECO:0000256" key="10">
    <source>
        <dbReference type="ARBA" id="ARBA00022840"/>
    </source>
</evidence>
<dbReference type="PANTHER" id="PTHR44329">
    <property type="entry name" value="SERINE/THREONINE-PROTEIN KINASE TNNI3K-RELATED"/>
    <property type="match status" value="1"/>
</dbReference>
<keyword evidence="8 14" id="KW-0547">Nucleotide-binding</keyword>
<dbReference type="PRINTS" id="PR00452">
    <property type="entry name" value="SH3DOMAIN"/>
</dbReference>
<evidence type="ECO:0000256" key="1">
    <source>
        <dbReference type="ARBA" id="ARBA00001946"/>
    </source>
</evidence>
<feature type="compositionally biased region" description="Low complexity" evidence="16">
    <location>
        <begin position="877"/>
        <end position="886"/>
    </location>
</feature>
<feature type="coiled-coil region" evidence="15">
    <location>
        <begin position="418"/>
        <end position="485"/>
    </location>
</feature>
<dbReference type="GO" id="GO:0004706">
    <property type="term" value="F:JUN kinase kinase kinase activity"/>
    <property type="evidence" value="ECO:0007669"/>
    <property type="project" value="TreeGrafter"/>
</dbReference>
<dbReference type="AlphaFoldDB" id="A0A1S3IIJ3"/>
<gene>
    <name evidence="21" type="primary">LOC106164541</name>
    <name evidence="20" type="synonym">LOC106160655</name>
</gene>
<dbReference type="InterPro" id="IPR051681">
    <property type="entry name" value="Ser/Thr_Kinases-Pseudokinases"/>
</dbReference>
<dbReference type="CDD" id="cd14061">
    <property type="entry name" value="STKc_MLK"/>
    <property type="match status" value="1"/>
</dbReference>
<evidence type="ECO:0000256" key="8">
    <source>
        <dbReference type="ARBA" id="ARBA00022741"/>
    </source>
</evidence>
<evidence type="ECO:0000256" key="7">
    <source>
        <dbReference type="ARBA" id="ARBA00022737"/>
    </source>
</evidence>
<evidence type="ECO:0000256" key="6">
    <source>
        <dbReference type="ARBA" id="ARBA00022679"/>
    </source>
</evidence>
<dbReference type="PROSITE" id="PS00108">
    <property type="entry name" value="PROTEIN_KINASE_ST"/>
    <property type="match status" value="1"/>
</dbReference>
<evidence type="ECO:0000256" key="15">
    <source>
        <dbReference type="SAM" id="Coils"/>
    </source>
</evidence>
<dbReference type="OrthoDB" id="339325at2759"/>
<proteinExistence type="inferred from homology"/>
<dbReference type="InterPro" id="IPR000719">
    <property type="entry name" value="Prot_kinase_dom"/>
</dbReference>
<keyword evidence="10 14" id="KW-0067">ATP-binding</keyword>
<evidence type="ECO:0000313" key="19">
    <source>
        <dbReference type="Proteomes" id="UP000085678"/>
    </source>
</evidence>
<dbReference type="PROSITE" id="PS00107">
    <property type="entry name" value="PROTEIN_KINASE_ATP"/>
    <property type="match status" value="1"/>
</dbReference>
<comment type="catalytic activity">
    <reaction evidence="11">
        <text>L-threonyl-[protein] + ATP = O-phospho-L-threonyl-[protein] + ADP + H(+)</text>
        <dbReference type="Rhea" id="RHEA:46608"/>
        <dbReference type="Rhea" id="RHEA-COMP:11060"/>
        <dbReference type="Rhea" id="RHEA-COMP:11605"/>
        <dbReference type="ChEBI" id="CHEBI:15378"/>
        <dbReference type="ChEBI" id="CHEBI:30013"/>
        <dbReference type="ChEBI" id="CHEBI:30616"/>
        <dbReference type="ChEBI" id="CHEBI:61977"/>
        <dbReference type="ChEBI" id="CHEBI:456216"/>
        <dbReference type="EC" id="2.7.11.25"/>
    </reaction>
</comment>
<dbReference type="KEGG" id="lak:106164541"/>
<dbReference type="Gene3D" id="2.30.30.40">
    <property type="entry name" value="SH3 Domains"/>
    <property type="match status" value="1"/>
</dbReference>
<feature type="compositionally biased region" description="Basic residues" evidence="16">
    <location>
        <begin position="492"/>
        <end position="509"/>
    </location>
</feature>
<evidence type="ECO:0000256" key="4">
    <source>
        <dbReference type="ARBA" id="ARBA00022443"/>
    </source>
</evidence>
<dbReference type="SMART" id="SM00220">
    <property type="entry name" value="S_TKc"/>
    <property type="match status" value="1"/>
</dbReference>
<evidence type="ECO:0000313" key="20">
    <source>
        <dbReference type="RefSeq" id="XP_013392764.1"/>
    </source>
</evidence>
<dbReference type="GO" id="GO:0005524">
    <property type="term" value="F:ATP binding"/>
    <property type="evidence" value="ECO:0007669"/>
    <property type="project" value="UniProtKB-UniRule"/>
</dbReference>
<keyword evidence="6" id="KW-0808">Transferase</keyword>
<protein>
    <recommendedName>
        <fullName evidence="3">mitogen-activated protein kinase kinase kinase</fullName>
        <ecNumber evidence="3">2.7.11.25</ecNumber>
    </recommendedName>
</protein>
<dbReference type="OMA" id="GYWHTYH"/>
<dbReference type="PRINTS" id="PR00109">
    <property type="entry name" value="TYRKINASE"/>
</dbReference>
<comment type="catalytic activity">
    <reaction evidence="12">
        <text>L-seryl-[protein] + ATP = O-phospho-L-seryl-[protein] + ADP + H(+)</text>
        <dbReference type="Rhea" id="RHEA:17989"/>
        <dbReference type="Rhea" id="RHEA-COMP:9863"/>
        <dbReference type="Rhea" id="RHEA-COMP:11604"/>
        <dbReference type="ChEBI" id="CHEBI:15378"/>
        <dbReference type="ChEBI" id="CHEBI:29999"/>
        <dbReference type="ChEBI" id="CHEBI:30616"/>
        <dbReference type="ChEBI" id="CHEBI:83421"/>
        <dbReference type="ChEBI" id="CHEBI:456216"/>
        <dbReference type="EC" id="2.7.11.25"/>
    </reaction>
</comment>
<dbReference type="InterPro" id="IPR036028">
    <property type="entry name" value="SH3-like_dom_sf"/>
</dbReference>
<name>A0A1S3IIJ3_LINAN</name>
<evidence type="ECO:0000256" key="12">
    <source>
        <dbReference type="ARBA" id="ARBA00048329"/>
    </source>
</evidence>
<dbReference type="InterPro" id="IPR008271">
    <property type="entry name" value="Ser/Thr_kinase_AS"/>
</dbReference>
<dbReference type="PANTHER" id="PTHR44329:SF293">
    <property type="entry name" value="MITOGEN-ACTIVATED PROTEIN KINASE KINASE KINASE"/>
    <property type="match status" value="1"/>
</dbReference>
<dbReference type="GeneID" id="106164541"/>
<feature type="domain" description="SH3" evidence="17">
    <location>
        <begin position="52"/>
        <end position="116"/>
    </location>
</feature>
<evidence type="ECO:0000256" key="2">
    <source>
        <dbReference type="ARBA" id="ARBA00006529"/>
    </source>
</evidence>
<keyword evidence="9 20" id="KW-0418">Kinase</keyword>
<evidence type="ECO:0000256" key="14">
    <source>
        <dbReference type="PROSITE-ProRule" id="PRU10141"/>
    </source>
</evidence>
<evidence type="ECO:0000256" key="3">
    <source>
        <dbReference type="ARBA" id="ARBA00012406"/>
    </source>
</evidence>
<evidence type="ECO:0000256" key="9">
    <source>
        <dbReference type="ARBA" id="ARBA00022777"/>
    </source>
</evidence>
<dbReference type="PROSITE" id="PS50002">
    <property type="entry name" value="SH3"/>
    <property type="match status" value="1"/>
</dbReference>
<keyword evidence="4 13" id="KW-0728">SH3 domain</keyword>